<reference evidence="2" key="1">
    <citation type="submission" date="2019-05" db="EMBL/GenBank/DDBJ databases">
        <title>Annotation for the trematode Paragonimus heterotremus.</title>
        <authorList>
            <person name="Choi Y.-J."/>
        </authorList>
    </citation>
    <scope>NUCLEOTIDE SEQUENCE</scope>
    <source>
        <strain evidence="2">LC</strain>
    </source>
</reference>
<keyword evidence="3" id="KW-1185">Reference proteome</keyword>
<comment type="caution">
    <text evidence="2">The sequence shown here is derived from an EMBL/GenBank/DDBJ whole genome shotgun (WGS) entry which is preliminary data.</text>
</comment>
<dbReference type="OrthoDB" id="6334544at2759"/>
<evidence type="ECO:0000256" key="1">
    <source>
        <dbReference type="SAM" id="MobiDB-lite"/>
    </source>
</evidence>
<name>A0A8J4SN30_9TREM</name>
<feature type="region of interest" description="Disordered" evidence="1">
    <location>
        <begin position="114"/>
        <end position="143"/>
    </location>
</feature>
<sequence length="281" mass="30228">MPEESVTATSAPDCCPYLQCHGGPGGPTCCGGRSLCNRESVGLSDQSAATGNFITTPTEEVPLQPSHVDMGTVSTNMTVTTAHAAVVQLNQIAATHWSLWLSDQDTVPVCDTQSESRLKKSSMGRAVDDQNWSRSTKPVPTQPVTANQVSDTIVGPDSCIAPHKRRCTSGCLGLGDGGLKLQSSTHFLHDAVKCSKPICSSCRYRPFTFCESRDQFQSDFDSMTYSPGSLTHPIMRETESYESWLLKKMSDLSTASDPLCMGEWLTESSTTQASGGNISKE</sequence>
<evidence type="ECO:0000313" key="3">
    <source>
        <dbReference type="Proteomes" id="UP000748531"/>
    </source>
</evidence>
<evidence type="ECO:0000313" key="2">
    <source>
        <dbReference type="EMBL" id="KAF5394256.1"/>
    </source>
</evidence>
<organism evidence="2 3">
    <name type="scientific">Paragonimus heterotremus</name>
    <dbReference type="NCBI Taxonomy" id="100268"/>
    <lineage>
        <taxon>Eukaryota</taxon>
        <taxon>Metazoa</taxon>
        <taxon>Spiralia</taxon>
        <taxon>Lophotrochozoa</taxon>
        <taxon>Platyhelminthes</taxon>
        <taxon>Trematoda</taxon>
        <taxon>Digenea</taxon>
        <taxon>Plagiorchiida</taxon>
        <taxon>Troglotremata</taxon>
        <taxon>Troglotrematidae</taxon>
        <taxon>Paragonimus</taxon>
    </lineage>
</organism>
<protein>
    <submittedName>
        <fullName evidence="2">Uncharacterized protein</fullName>
    </submittedName>
</protein>
<dbReference type="EMBL" id="LUCH01019485">
    <property type="protein sequence ID" value="KAF5394256.1"/>
    <property type="molecule type" value="Genomic_DNA"/>
</dbReference>
<dbReference type="Proteomes" id="UP000748531">
    <property type="component" value="Unassembled WGS sequence"/>
</dbReference>
<feature type="compositionally biased region" description="Polar residues" evidence="1">
    <location>
        <begin position="130"/>
        <end position="143"/>
    </location>
</feature>
<gene>
    <name evidence="2" type="ORF">PHET_11958</name>
</gene>
<accession>A0A8J4SN30</accession>
<dbReference type="AlphaFoldDB" id="A0A8J4SN30"/>
<proteinExistence type="predicted"/>